<keyword evidence="3" id="KW-1185">Reference proteome</keyword>
<comment type="caution">
    <text evidence="2">The sequence shown here is derived from an EMBL/GenBank/DDBJ whole genome shotgun (WGS) entry which is preliminary data.</text>
</comment>
<gene>
    <name evidence="2" type="ORF">LTR09_007409</name>
</gene>
<dbReference type="AlphaFoldDB" id="A0AAJ0GB37"/>
<dbReference type="EMBL" id="JAWDJX010000026">
    <property type="protein sequence ID" value="KAK3051386.1"/>
    <property type="molecule type" value="Genomic_DNA"/>
</dbReference>
<evidence type="ECO:0000256" key="1">
    <source>
        <dbReference type="SAM" id="MobiDB-lite"/>
    </source>
</evidence>
<name>A0AAJ0GB37_9PEZI</name>
<accession>A0AAJ0GB37</accession>
<sequence>MAKRKQDGEDDGGGGFGKHMKRVQGYDVATSSTDAETARPEEDSQKEGTLVVLPERASLLGCPREIRDMVYKYIIPELDEDHYTIHQMEDLKLAPQPAHWIWNAKLIDDSSIINEECKGYGETPFISVTYSRDSWPNLVDWIRTWHATASHARRSRPTYDCEEVNVSLGLILLFDRLEHSKDVPWWPYVESAVEDHREDVLRTIKEQLGGRSGPRRYFGED</sequence>
<reference evidence="2" key="1">
    <citation type="submission" date="2023-04" db="EMBL/GenBank/DDBJ databases">
        <title>Black Yeasts Isolated from many extreme environments.</title>
        <authorList>
            <person name="Coleine C."/>
            <person name="Stajich J.E."/>
            <person name="Selbmann L."/>
        </authorList>
    </citation>
    <scope>NUCLEOTIDE SEQUENCE</scope>
    <source>
        <strain evidence="2">CCFEE 5312</strain>
    </source>
</reference>
<dbReference type="Proteomes" id="UP001271007">
    <property type="component" value="Unassembled WGS sequence"/>
</dbReference>
<feature type="region of interest" description="Disordered" evidence="1">
    <location>
        <begin position="1"/>
        <end position="49"/>
    </location>
</feature>
<evidence type="ECO:0000313" key="2">
    <source>
        <dbReference type="EMBL" id="KAK3051386.1"/>
    </source>
</evidence>
<protein>
    <submittedName>
        <fullName evidence="2">Uncharacterized protein</fullName>
    </submittedName>
</protein>
<feature type="compositionally biased region" description="Basic and acidic residues" evidence="1">
    <location>
        <begin position="36"/>
        <end position="46"/>
    </location>
</feature>
<evidence type="ECO:0000313" key="3">
    <source>
        <dbReference type="Proteomes" id="UP001271007"/>
    </source>
</evidence>
<proteinExistence type="predicted"/>
<organism evidence="2 3">
    <name type="scientific">Extremus antarcticus</name>
    <dbReference type="NCBI Taxonomy" id="702011"/>
    <lineage>
        <taxon>Eukaryota</taxon>
        <taxon>Fungi</taxon>
        <taxon>Dikarya</taxon>
        <taxon>Ascomycota</taxon>
        <taxon>Pezizomycotina</taxon>
        <taxon>Dothideomycetes</taxon>
        <taxon>Dothideomycetidae</taxon>
        <taxon>Mycosphaerellales</taxon>
        <taxon>Extremaceae</taxon>
        <taxon>Extremus</taxon>
    </lineage>
</organism>